<evidence type="ECO:0000313" key="4">
    <source>
        <dbReference type="Proteomes" id="UP000325415"/>
    </source>
</evidence>
<protein>
    <submittedName>
        <fullName evidence="3">Uncharacterized protein</fullName>
    </submittedName>
</protein>
<keyword evidence="2" id="KW-0812">Transmembrane</keyword>
<feature type="compositionally biased region" description="Basic and acidic residues" evidence="1">
    <location>
        <begin position="98"/>
        <end position="107"/>
    </location>
</feature>
<feature type="transmembrane region" description="Helical" evidence="2">
    <location>
        <begin position="169"/>
        <end position="192"/>
    </location>
</feature>
<reference evidence="3 4" key="1">
    <citation type="submission" date="2018-04" db="EMBL/GenBank/DDBJ databases">
        <authorList>
            <person name="Eckel V.P."/>
            <person name="Vogel R.F."/>
        </authorList>
    </citation>
    <scope>NUCLEOTIDE SEQUENCE [LARGE SCALE GENOMIC DNA]</scope>
    <source>
        <strain evidence="4">TMW 2.1764</strain>
    </source>
</reference>
<feature type="compositionally biased region" description="Low complexity" evidence="1">
    <location>
        <begin position="271"/>
        <end position="281"/>
    </location>
</feature>
<organism evidence="3 4">
    <name type="scientific">Bifidobacterium tibiigranuli</name>
    <dbReference type="NCBI Taxonomy" id="2172043"/>
    <lineage>
        <taxon>Bacteria</taxon>
        <taxon>Bacillati</taxon>
        <taxon>Actinomycetota</taxon>
        <taxon>Actinomycetes</taxon>
        <taxon>Bifidobacteriales</taxon>
        <taxon>Bifidobacteriaceae</taxon>
        <taxon>Bifidobacterium</taxon>
    </lineage>
</organism>
<dbReference type="OrthoDB" id="3233179at2"/>
<dbReference type="RefSeq" id="WP_152581774.1">
    <property type="nucleotide sequence ID" value="NZ_JAKVIV010000001.1"/>
</dbReference>
<dbReference type="Proteomes" id="UP000325415">
    <property type="component" value="Unassembled WGS sequence"/>
</dbReference>
<keyword evidence="2" id="KW-0472">Membrane</keyword>
<feature type="compositionally biased region" description="Low complexity" evidence="1">
    <location>
        <begin position="291"/>
        <end position="340"/>
    </location>
</feature>
<name>A0A5N6RYP1_9BIFI</name>
<feature type="region of interest" description="Disordered" evidence="1">
    <location>
        <begin position="70"/>
        <end position="141"/>
    </location>
</feature>
<feature type="compositionally biased region" description="Low complexity" evidence="1">
    <location>
        <begin position="225"/>
        <end position="263"/>
    </location>
</feature>
<feature type="region of interest" description="Disordered" evidence="1">
    <location>
        <begin position="212"/>
        <end position="376"/>
    </location>
</feature>
<feature type="transmembrane region" description="Helical" evidence="2">
    <location>
        <begin position="7"/>
        <end position="26"/>
    </location>
</feature>
<evidence type="ECO:0000256" key="1">
    <source>
        <dbReference type="SAM" id="MobiDB-lite"/>
    </source>
</evidence>
<comment type="caution">
    <text evidence="3">The sequence shown here is derived from an EMBL/GenBank/DDBJ whole genome shotgun (WGS) entry which is preliminary data.</text>
</comment>
<accession>A0A5N6RYP1</accession>
<dbReference type="AlphaFoldDB" id="A0A5N6RYP1"/>
<keyword evidence="4" id="KW-1185">Reference proteome</keyword>
<gene>
    <name evidence="3" type="ORF">DDE84_11175</name>
</gene>
<dbReference type="GeneID" id="78128235"/>
<evidence type="ECO:0000313" key="3">
    <source>
        <dbReference type="EMBL" id="KAE8126463.1"/>
    </source>
</evidence>
<feature type="compositionally biased region" description="Polar residues" evidence="1">
    <location>
        <begin position="346"/>
        <end position="367"/>
    </location>
</feature>
<evidence type="ECO:0000256" key="2">
    <source>
        <dbReference type="SAM" id="Phobius"/>
    </source>
</evidence>
<proteinExistence type="predicted"/>
<feature type="transmembrane region" description="Helical" evidence="2">
    <location>
        <begin position="32"/>
        <end position="53"/>
    </location>
</feature>
<sequence>MRNFFKGISFTQIGAGALAAVTSFLLSAKIGVAGSVIGVAVGSVVATVASQIYQNVFKASSEKIQNVIPFNGSDADQEHSQSVGQSAESDSTMVIGAERPDGAHADGEVGQTTTLPVQEGGQPRVVSSQGAHADASHAGTVRAGEVGTAKEPGHGAALSEADQHRRRKVAIIVAVVSALLAVGLTSAIIMLATKGKGTDDYVRNIVSNSRVVRTPAPSTSGGAGQTPSPSPSSSDGAATSGGESGQHGSQGTSTPTAGATPSGGSTGGSGSSSSSASPGSGSSSGTGTPGSGSSTGTPSSGTSGGSNSESNGGTTSGSTTVNGTSGGSSNSNGKANTSSSKEYGSATGTSAKGLGSTASGADSSVQPQEILPNSAK</sequence>
<dbReference type="EMBL" id="QDAG01000013">
    <property type="protein sequence ID" value="KAE8126463.1"/>
    <property type="molecule type" value="Genomic_DNA"/>
</dbReference>
<feature type="compositionally biased region" description="Polar residues" evidence="1">
    <location>
        <begin position="80"/>
        <end position="92"/>
    </location>
</feature>
<keyword evidence="2" id="KW-1133">Transmembrane helix</keyword>